<reference evidence="1" key="1">
    <citation type="journal article" date="2014" name="Int. J. Syst. Evol. Microbiol.">
        <title>Complete genome sequence of Corynebacterium casei LMG S-19264T (=DSM 44701T), isolated from a smear-ripened cheese.</title>
        <authorList>
            <consortium name="US DOE Joint Genome Institute (JGI-PGF)"/>
            <person name="Walter F."/>
            <person name="Albersmeier A."/>
            <person name="Kalinowski J."/>
            <person name="Ruckert C."/>
        </authorList>
    </citation>
    <scope>NUCLEOTIDE SEQUENCE</scope>
    <source>
        <strain evidence="1">CGMCC 1.14988</strain>
    </source>
</reference>
<dbReference type="AlphaFoldDB" id="A0A8J3A9L9"/>
<proteinExistence type="predicted"/>
<dbReference type="EMBL" id="BMHA01000004">
    <property type="protein sequence ID" value="GGI05356.1"/>
    <property type="molecule type" value="Genomic_DNA"/>
</dbReference>
<dbReference type="Gene3D" id="3.40.50.300">
    <property type="entry name" value="P-loop containing nucleotide triphosphate hydrolases"/>
    <property type="match status" value="1"/>
</dbReference>
<reference evidence="1" key="2">
    <citation type="submission" date="2020-09" db="EMBL/GenBank/DDBJ databases">
        <authorList>
            <person name="Sun Q."/>
            <person name="Zhou Y."/>
        </authorList>
    </citation>
    <scope>NUCLEOTIDE SEQUENCE</scope>
    <source>
        <strain evidence="1">CGMCC 1.14988</strain>
    </source>
</reference>
<comment type="caution">
    <text evidence="1">The sequence shown here is derived from an EMBL/GenBank/DDBJ whole genome shotgun (WGS) entry which is preliminary data.</text>
</comment>
<dbReference type="OrthoDB" id="4793383at2"/>
<sequence length="247" mass="26708">MRSSDADDRSACFSVLTPDHGRGGVWRDDIEIAVSADPGTLVAQLFWAVNRHVIQPVQDRVLLHAGAVARGDAVVLLPAAMESGKTTLVAGLLDTGLAYLTDEAVALSADGLVQGYRKPLSLDPGSWPVLPHHEPELPQRLKHYHRDQWQVLATGFTDVVAEGYLRLLVFPEYVADQPVRLEPLSGADALRHASSCAFAVEETSSGIRELRGLKNALTDVPAFRLSFGRLDEAVATVRRLMAAADDA</sequence>
<evidence type="ECO:0000313" key="2">
    <source>
        <dbReference type="Proteomes" id="UP000650511"/>
    </source>
</evidence>
<dbReference type="Proteomes" id="UP000650511">
    <property type="component" value="Unassembled WGS sequence"/>
</dbReference>
<keyword evidence="2" id="KW-1185">Reference proteome</keyword>
<evidence type="ECO:0000313" key="1">
    <source>
        <dbReference type="EMBL" id="GGI05356.1"/>
    </source>
</evidence>
<name>A0A8J3A9L9_9ACTN</name>
<accession>A0A8J3A9L9</accession>
<dbReference type="InterPro" id="IPR027417">
    <property type="entry name" value="P-loop_NTPase"/>
</dbReference>
<organism evidence="1 2">
    <name type="scientific">Egicoccus halophilus</name>
    <dbReference type="NCBI Taxonomy" id="1670830"/>
    <lineage>
        <taxon>Bacteria</taxon>
        <taxon>Bacillati</taxon>
        <taxon>Actinomycetota</taxon>
        <taxon>Nitriliruptoria</taxon>
        <taxon>Egicoccales</taxon>
        <taxon>Egicoccaceae</taxon>
        <taxon>Egicoccus</taxon>
    </lineage>
</organism>
<evidence type="ECO:0008006" key="3">
    <source>
        <dbReference type="Google" id="ProtNLM"/>
    </source>
</evidence>
<protein>
    <recommendedName>
        <fullName evidence="3">Hpr(Ser) kinase/phosphatase</fullName>
    </recommendedName>
</protein>
<gene>
    <name evidence="1" type="ORF">GCM10011354_13690</name>
</gene>